<feature type="compositionally biased region" description="Polar residues" evidence="1">
    <location>
        <begin position="1"/>
        <end position="10"/>
    </location>
</feature>
<feature type="region of interest" description="Disordered" evidence="1">
    <location>
        <begin position="1"/>
        <end position="23"/>
    </location>
</feature>
<evidence type="ECO:0000313" key="3">
    <source>
        <dbReference type="Proteomes" id="UP000016936"/>
    </source>
</evidence>
<name>M2UCX9_COCH5</name>
<evidence type="ECO:0000256" key="1">
    <source>
        <dbReference type="SAM" id="MobiDB-lite"/>
    </source>
</evidence>
<reference evidence="2 3" key="1">
    <citation type="journal article" date="2012" name="PLoS Pathog.">
        <title>Diverse lifestyles and strategies of plant pathogenesis encoded in the genomes of eighteen Dothideomycetes fungi.</title>
        <authorList>
            <person name="Ohm R.A."/>
            <person name="Feau N."/>
            <person name="Henrissat B."/>
            <person name="Schoch C.L."/>
            <person name="Horwitz B.A."/>
            <person name="Barry K.W."/>
            <person name="Condon B.J."/>
            <person name="Copeland A.C."/>
            <person name="Dhillon B."/>
            <person name="Glaser F."/>
            <person name="Hesse C.N."/>
            <person name="Kosti I."/>
            <person name="LaButti K."/>
            <person name="Lindquist E.A."/>
            <person name="Lucas S."/>
            <person name="Salamov A.A."/>
            <person name="Bradshaw R.E."/>
            <person name="Ciuffetti L."/>
            <person name="Hamelin R.C."/>
            <person name="Kema G.H.J."/>
            <person name="Lawrence C."/>
            <person name="Scott J.A."/>
            <person name="Spatafora J.W."/>
            <person name="Turgeon B.G."/>
            <person name="de Wit P.J.G.M."/>
            <person name="Zhong S."/>
            <person name="Goodwin S.B."/>
            <person name="Grigoriev I.V."/>
        </authorList>
    </citation>
    <scope>NUCLEOTIDE SEQUENCE [LARGE SCALE GENOMIC DNA]</scope>
    <source>
        <strain evidence="3">C5 / ATCC 48332 / race O</strain>
    </source>
</reference>
<dbReference type="HOGENOM" id="CLU_2385975_0_0_1"/>
<dbReference type="AlphaFoldDB" id="M2UCX9"/>
<dbReference type="EMBL" id="KB445587">
    <property type="protein sequence ID" value="EMD85833.1"/>
    <property type="molecule type" value="Genomic_DNA"/>
</dbReference>
<reference evidence="3" key="2">
    <citation type="journal article" date="2013" name="PLoS Genet.">
        <title>Comparative genome structure, secondary metabolite, and effector coding capacity across Cochliobolus pathogens.</title>
        <authorList>
            <person name="Condon B.J."/>
            <person name="Leng Y."/>
            <person name="Wu D."/>
            <person name="Bushley K.E."/>
            <person name="Ohm R.A."/>
            <person name="Otillar R."/>
            <person name="Martin J."/>
            <person name="Schackwitz W."/>
            <person name="Grimwood J."/>
            <person name="MohdZainudin N."/>
            <person name="Xue C."/>
            <person name="Wang R."/>
            <person name="Manning V.A."/>
            <person name="Dhillon B."/>
            <person name="Tu Z.J."/>
            <person name="Steffenson B.J."/>
            <person name="Salamov A."/>
            <person name="Sun H."/>
            <person name="Lowry S."/>
            <person name="LaButti K."/>
            <person name="Han J."/>
            <person name="Copeland A."/>
            <person name="Lindquist E."/>
            <person name="Barry K."/>
            <person name="Schmutz J."/>
            <person name="Baker S.E."/>
            <person name="Ciuffetti L.M."/>
            <person name="Grigoriev I.V."/>
            <person name="Zhong S."/>
            <person name="Turgeon B.G."/>
        </authorList>
    </citation>
    <scope>NUCLEOTIDE SEQUENCE [LARGE SCALE GENOMIC DNA]</scope>
    <source>
        <strain evidence="3">C5 / ATCC 48332 / race O</strain>
    </source>
</reference>
<dbReference type="Proteomes" id="UP000016936">
    <property type="component" value="Unassembled WGS sequence"/>
</dbReference>
<keyword evidence="3" id="KW-1185">Reference proteome</keyword>
<evidence type="ECO:0000313" key="2">
    <source>
        <dbReference type="EMBL" id="EMD85833.1"/>
    </source>
</evidence>
<sequence length="94" mass="10822">MRLTKPTSNHAPAIDTTPRDQKLSCSPDHNTIVILLSCYWSLEFVQIIIRRTTNLHDRSTVKICTEYFDSKLLPAPSDIWLLTIIGTQSRYMTE</sequence>
<proteinExistence type="predicted"/>
<gene>
    <name evidence="2" type="ORF">COCHEDRAFT_1024400</name>
</gene>
<accession>M2UCX9</accession>
<protein>
    <submittedName>
        <fullName evidence="2">Uncharacterized protein</fullName>
    </submittedName>
</protein>
<organism evidence="2 3">
    <name type="scientific">Cochliobolus heterostrophus (strain C5 / ATCC 48332 / race O)</name>
    <name type="common">Southern corn leaf blight fungus</name>
    <name type="synonym">Bipolaris maydis</name>
    <dbReference type="NCBI Taxonomy" id="701091"/>
    <lineage>
        <taxon>Eukaryota</taxon>
        <taxon>Fungi</taxon>
        <taxon>Dikarya</taxon>
        <taxon>Ascomycota</taxon>
        <taxon>Pezizomycotina</taxon>
        <taxon>Dothideomycetes</taxon>
        <taxon>Pleosporomycetidae</taxon>
        <taxon>Pleosporales</taxon>
        <taxon>Pleosporineae</taxon>
        <taxon>Pleosporaceae</taxon>
        <taxon>Bipolaris</taxon>
    </lineage>
</organism>